<dbReference type="InterPro" id="IPR001764">
    <property type="entry name" value="Glyco_hydro_3_N"/>
</dbReference>
<proteinExistence type="inferred from homology"/>
<dbReference type="PRINTS" id="PR00133">
    <property type="entry name" value="GLHYDRLASE3"/>
</dbReference>
<comment type="similarity">
    <text evidence="2">Belongs to the glycosyl hydrolase 3 family.</text>
</comment>
<accession>A0A430G8H6</accession>
<dbReference type="SUPFAM" id="SSF51445">
    <property type="entry name" value="(Trans)glycosidases"/>
    <property type="match status" value="1"/>
</dbReference>
<dbReference type="AlphaFoldDB" id="A0A430G8H6"/>
<dbReference type="PROSITE" id="PS00775">
    <property type="entry name" value="GLYCOSYL_HYDROL_F3"/>
    <property type="match status" value="1"/>
</dbReference>
<dbReference type="Pfam" id="PF00933">
    <property type="entry name" value="Glyco_hydro_3"/>
    <property type="match status" value="1"/>
</dbReference>
<evidence type="ECO:0000313" key="8">
    <source>
        <dbReference type="Proteomes" id="UP000287746"/>
    </source>
</evidence>
<evidence type="ECO:0000256" key="5">
    <source>
        <dbReference type="ARBA" id="ARBA00023295"/>
    </source>
</evidence>
<gene>
    <name evidence="7" type="ORF">DAH66_00180</name>
</gene>
<sequence>MTLEPANPTSDPLALSVEDRAWVDRQLATLNVEDKIGQLFIFAAEQDTLEEIAGLAALKPGGIHRFPGHDLGKAWAATRAAIDSAETPVVISGDIEGGTISYRFSTAIPNQLGIAACDDLDLTAELARVVAEESAALGYNWSFTPVIDINAAWRNPAVGTRSYGSDIARIGDQARAYIQALQARGVAATAKHWPGEGYDDRDQHLVTTVNPLDMDAWEASFGKLYRQVIADGVMTVMSAHIALPAFVRSLLPDAGREAFRPASVSHLLNRELLRDRLGFKGLIVSDATGMGGLTSWADREERVPAVIENGCDMFLFSRSPAEDVCLMMKGLREGRLSEARLEAAVEKILTFKAKLGLHRMSADERLPPVETVRERLSVPANRTVAEQAAGQGITLVKDTQGLLPIDPVRHRRVVVIADAGWSFFIGAQPRDLDAFKDALRAEGFEVSDFDPDNRPTRADADLIAYLAGQEATPTIGSIFLDWGKLHGGTRKAMHRFGPEIPTLMISLGQPFYLFDAPDMATYINAYCGLESVQRALVPRLLGREPFSGVSPVDPFCGLEQLKW</sequence>
<evidence type="ECO:0000256" key="2">
    <source>
        <dbReference type="ARBA" id="ARBA00005336"/>
    </source>
</evidence>
<protein>
    <recommendedName>
        <fullName evidence="3">beta-N-acetylhexosaminidase</fullName>
        <ecNumber evidence="3">3.2.1.52</ecNumber>
    </recommendedName>
</protein>
<feature type="domain" description="Glycoside hydrolase family 3 N-terminal" evidence="6">
    <location>
        <begin position="32"/>
        <end position="350"/>
    </location>
</feature>
<name>A0A430G8H6_9SPHN</name>
<dbReference type="PANTHER" id="PTHR30480:SF13">
    <property type="entry name" value="BETA-HEXOSAMINIDASE"/>
    <property type="match status" value="1"/>
</dbReference>
<dbReference type="EC" id="3.2.1.52" evidence="3"/>
<reference evidence="7 8" key="1">
    <citation type="submission" date="2018-07" db="EMBL/GenBank/DDBJ databases">
        <title>Genomic and Epidemiologic Investigation of an Indolent Hospital Outbreak.</title>
        <authorList>
            <person name="Johnson R.C."/>
            <person name="Deming C."/>
            <person name="Conlan S."/>
            <person name="Zellmer C.J."/>
            <person name="Michelin A.V."/>
            <person name="Lee-Lin S."/>
            <person name="Thomas P.J."/>
            <person name="Park M."/>
            <person name="Weingarten R.A."/>
            <person name="Less J."/>
            <person name="Dekker J.P."/>
            <person name="Frank K.M."/>
            <person name="Musser K.A."/>
            <person name="Mcquiston J.R."/>
            <person name="Henderson D.K."/>
            <person name="Lau A.F."/>
            <person name="Palmore T.N."/>
            <person name="Segre J.A."/>
        </authorList>
    </citation>
    <scope>NUCLEOTIDE SEQUENCE [LARGE SCALE GENOMIC DNA]</scope>
    <source>
        <strain evidence="7 8">SK-CDC1_0717</strain>
    </source>
</reference>
<evidence type="ECO:0000259" key="6">
    <source>
        <dbReference type="Pfam" id="PF00933"/>
    </source>
</evidence>
<dbReference type="InterPro" id="IPR036962">
    <property type="entry name" value="Glyco_hydro_3_N_sf"/>
</dbReference>
<dbReference type="InterPro" id="IPR036881">
    <property type="entry name" value="Glyco_hydro_3_C_sf"/>
</dbReference>
<dbReference type="Gene3D" id="3.20.20.300">
    <property type="entry name" value="Glycoside hydrolase, family 3, N-terminal domain"/>
    <property type="match status" value="1"/>
</dbReference>
<comment type="catalytic activity">
    <reaction evidence="1">
        <text>Hydrolysis of terminal non-reducing N-acetyl-D-hexosamine residues in N-acetyl-beta-D-hexosaminides.</text>
        <dbReference type="EC" id="3.2.1.52"/>
    </reaction>
</comment>
<evidence type="ECO:0000313" key="7">
    <source>
        <dbReference type="EMBL" id="RSY90453.1"/>
    </source>
</evidence>
<evidence type="ECO:0000256" key="1">
    <source>
        <dbReference type="ARBA" id="ARBA00001231"/>
    </source>
</evidence>
<dbReference type="Proteomes" id="UP000287746">
    <property type="component" value="Unassembled WGS sequence"/>
</dbReference>
<dbReference type="GO" id="GO:0005975">
    <property type="term" value="P:carbohydrate metabolic process"/>
    <property type="evidence" value="ECO:0007669"/>
    <property type="project" value="InterPro"/>
</dbReference>
<dbReference type="GO" id="GO:0004563">
    <property type="term" value="F:beta-N-acetylhexosaminidase activity"/>
    <property type="evidence" value="ECO:0007669"/>
    <property type="project" value="UniProtKB-EC"/>
</dbReference>
<organism evidence="7 8">
    <name type="scientific">Sphingomonas koreensis</name>
    <dbReference type="NCBI Taxonomy" id="93064"/>
    <lineage>
        <taxon>Bacteria</taxon>
        <taxon>Pseudomonadati</taxon>
        <taxon>Pseudomonadota</taxon>
        <taxon>Alphaproteobacteria</taxon>
        <taxon>Sphingomonadales</taxon>
        <taxon>Sphingomonadaceae</taxon>
        <taxon>Sphingomonas</taxon>
    </lineage>
</organism>
<comment type="caution">
    <text evidence="7">The sequence shown here is derived from an EMBL/GenBank/DDBJ whole genome shotgun (WGS) entry which is preliminary data.</text>
</comment>
<dbReference type="GO" id="GO:0009254">
    <property type="term" value="P:peptidoglycan turnover"/>
    <property type="evidence" value="ECO:0007669"/>
    <property type="project" value="TreeGrafter"/>
</dbReference>
<dbReference type="RefSeq" id="WP_126003187.1">
    <property type="nucleotide sequence ID" value="NZ_QQYZ01000001.1"/>
</dbReference>
<evidence type="ECO:0000256" key="3">
    <source>
        <dbReference type="ARBA" id="ARBA00012663"/>
    </source>
</evidence>
<dbReference type="InterPro" id="IPR019800">
    <property type="entry name" value="Glyco_hydro_3_AS"/>
</dbReference>
<keyword evidence="5" id="KW-0326">Glycosidase</keyword>
<dbReference type="EMBL" id="QQYZ01000001">
    <property type="protein sequence ID" value="RSY90453.1"/>
    <property type="molecule type" value="Genomic_DNA"/>
</dbReference>
<evidence type="ECO:0000256" key="4">
    <source>
        <dbReference type="ARBA" id="ARBA00022801"/>
    </source>
</evidence>
<dbReference type="InterPro" id="IPR017853">
    <property type="entry name" value="GH"/>
</dbReference>
<dbReference type="InterPro" id="IPR050226">
    <property type="entry name" value="NagZ_Beta-hexosaminidase"/>
</dbReference>
<dbReference type="PANTHER" id="PTHR30480">
    <property type="entry name" value="BETA-HEXOSAMINIDASE-RELATED"/>
    <property type="match status" value="1"/>
</dbReference>
<dbReference type="Gene3D" id="3.40.50.1700">
    <property type="entry name" value="Glycoside hydrolase family 3 C-terminal domain"/>
    <property type="match status" value="1"/>
</dbReference>
<keyword evidence="4 7" id="KW-0378">Hydrolase</keyword>